<feature type="transmembrane region" description="Helical" evidence="1">
    <location>
        <begin position="21"/>
        <end position="41"/>
    </location>
</feature>
<keyword evidence="3" id="KW-1185">Reference proteome</keyword>
<dbReference type="AlphaFoldDB" id="A0A143PUL2"/>
<reference evidence="3" key="2">
    <citation type="submission" date="2016-04" db="EMBL/GenBank/DDBJ databases">
        <title>First Complete Genome Sequence of a Subdivision 6 Acidobacterium.</title>
        <authorList>
            <person name="Huang S."/>
            <person name="Vieira S."/>
            <person name="Bunk B."/>
            <person name="Riedel T."/>
            <person name="Sproeer C."/>
            <person name="Overmann J."/>
        </authorList>
    </citation>
    <scope>NUCLEOTIDE SEQUENCE [LARGE SCALE GENOMIC DNA]</scope>
    <source>
        <strain evidence="3">DSM 100886 HEG_-6_39</strain>
    </source>
</reference>
<organism evidence="2 3">
    <name type="scientific">Luteitalea pratensis</name>
    <dbReference type="NCBI Taxonomy" id="1855912"/>
    <lineage>
        <taxon>Bacteria</taxon>
        <taxon>Pseudomonadati</taxon>
        <taxon>Acidobacteriota</taxon>
        <taxon>Vicinamibacteria</taxon>
        <taxon>Vicinamibacterales</taxon>
        <taxon>Vicinamibacteraceae</taxon>
        <taxon>Luteitalea</taxon>
    </lineage>
</organism>
<keyword evidence="1" id="KW-0472">Membrane</keyword>
<evidence type="ECO:0000313" key="3">
    <source>
        <dbReference type="Proteomes" id="UP000076079"/>
    </source>
</evidence>
<sequence>MLLLIAQSMLIDRRDRVRHRWLGRAMLALVPLFCASGFRVVQTMVRRTDVFRATMGDRLTHVT</sequence>
<reference evidence="2 3" key="1">
    <citation type="journal article" date="2016" name="Genome Announc.">
        <title>First Complete Genome Sequence of a Subdivision 6 Acidobacterium Strain.</title>
        <authorList>
            <person name="Huang S."/>
            <person name="Vieira S."/>
            <person name="Bunk B."/>
            <person name="Riedel T."/>
            <person name="Sproer C."/>
            <person name="Overmann J."/>
        </authorList>
    </citation>
    <scope>NUCLEOTIDE SEQUENCE [LARGE SCALE GENOMIC DNA]</scope>
    <source>
        <strain evidence="3">DSM 100886 HEG_-6_39</strain>
    </source>
</reference>
<evidence type="ECO:0000313" key="2">
    <source>
        <dbReference type="EMBL" id="AMY12071.1"/>
    </source>
</evidence>
<keyword evidence="1" id="KW-1133">Transmembrane helix</keyword>
<dbReference type="EMBL" id="CP015136">
    <property type="protein sequence ID" value="AMY12071.1"/>
    <property type="molecule type" value="Genomic_DNA"/>
</dbReference>
<gene>
    <name evidence="2" type="ORF">LuPra_05343</name>
</gene>
<dbReference type="Proteomes" id="UP000076079">
    <property type="component" value="Chromosome"/>
</dbReference>
<name>A0A143PUL2_LUTPR</name>
<evidence type="ECO:0000256" key="1">
    <source>
        <dbReference type="SAM" id="Phobius"/>
    </source>
</evidence>
<accession>A0A143PUL2</accession>
<dbReference type="RefSeq" id="WP_110173559.1">
    <property type="nucleotide sequence ID" value="NZ_CP015136.1"/>
</dbReference>
<keyword evidence="1" id="KW-0812">Transmembrane</keyword>
<dbReference type="OrthoDB" id="822156at2"/>
<protein>
    <submittedName>
        <fullName evidence="2">Uncharacterized protein</fullName>
    </submittedName>
</protein>
<proteinExistence type="predicted"/>
<dbReference type="KEGG" id="abac:LuPra_05343"/>